<accession>A0A183A1U1</accession>
<evidence type="ECO:0000313" key="2">
    <source>
        <dbReference type="Proteomes" id="UP000272942"/>
    </source>
</evidence>
<reference evidence="1 2" key="2">
    <citation type="submission" date="2018-11" db="EMBL/GenBank/DDBJ databases">
        <authorList>
            <consortium name="Pathogen Informatics"/>
        </authorList>
    </citation>
    <scope>NUCLEOTIDE SEQUENCE [LARGE SCALE GENOMIC DNA]</scope>
    <source>
        <strain evidence="1 2">Egypt</strain>
    </source>
</reference>
<gene>
    <name evidence="1" type="ORF">ECPE_LOCUS926</name>
</gene>
<dbReference type="AlphaFoldDB" id="A0A183A1U1"/>
<dbReference type="Proteomes" id="UP000272942">
    <property type="component" value="Unassembled WGS sequence"/>
</dbReference>
<evidence type="ECO:0000313" key="3">
    <source>
        <dbReference type="WBParaSite" id="ECPE_0000092601-mRNA-1"/>
    </source>
</evidence>
<keyword evidence="2" id="KW-1185">Reference proteome</keyword>
<dbReference type="EMBL" id="UZAN01004169">
    <property type="protein sequence ID" value="VDP30996.1"/>
    <property type="molecule type" value="Genomic_DNA"/>
</dbReference>
<dbReference type="WBParaSite" id="ECPE_0000092601-mRNA-1">
    <property type="protein sequence ID" value="ECPE_0000092601-mRNA-1"/>
    <property type="gene ID" value="ECPE_0000092601"/>
</dbReference>
<evidence type="ECO:0000313" key="1">
    <source>
        <dbReference type="EMBL" id="VDP30996.1"/>
    </source>
</evidence>
<sequence length="88" mass="9393">MKVVGSNGRADLLSDIERVAESSNKLDLALNAAKCQLLTKQTGPLVAAGTWGVFEFKPVETAKDPGVVMKSDFSWGIQCEIAARKARG</sequence>
<reference evidence="3" key="1">
    <citation type="submission" date="2016-06" db="UniProtKB">
        <authorList>
            <consortium name="WormBaseParasite"/>
        </authorList>
    </citation>
    <scope>IDENTIFICATION</scope>
</reference>
<protein>
    <submittedName>
        <fullName evidence="3">Reverse transcriptase domain-containing protein</fullName>
    </submittedName>
</protein>
<proteinExistence type="predicted"/>
<name>A0A183A1U1_9TREM</name>
<organism evidence="3">
    <name type="scientific">Echinostoma caproni</name>
    <dbReference type="NCBI Taxonomy" id="27848"/>
    <lineage>
        <taxon>Eukaryota</taxon>
        <taxon>Metazoa</taxon>
        <taxon>Spiralia</taxon>
        <taxon>Lophotrochozoa</taxon>
        <taxon>Platyhelminthes</taxon>
        <taxon>Trematoda</taxon>
        <taxon>Digenea</taxon>
        <taxon>Plagiorchiida</taxon>
        <taxon>Echinostomata</taxon>
        <taxon>Echinostomatoidea</taxon>
        <taxon>Echinostomatidae</taxon>
        <taxon>Echinostoma</taxon>
    </lineage>
</organism>